<protein>
    <submittedName>
        <fullName evidence="2">Uncharacterized protein</fullName>
    </submittedName>
</protein>
<sequence length="99" mass="11708">MLWLLLNSVGIVSLFFLVPPTHNLIIGLFIILLGLEFGLLFKVIKINHPVLKRLWRLYLPIVISVLLFLWWQDILNFVILSYLFVLLVFLEFLMRQLSI</sequence>
<dbReference type="Proteomes" id="UP000178450">
    <property type="component" value="Unassembled WGS sequence"/>
</dbReference>
<keyword evidence="1" id="KW-0472">Membrane</keyword>
<dbReference type="EMBL" id="MGBG01000021">
    <property type="protein sequence ID" value="OGK64400.1"/>
    <property type="molecule type" value="Genomic_DNA"/>
</dbReference>
<keyword evidence="1" id="KW-0812">Transmembrane</keyword>
<feature type="transmembrane region" description="Helical" evidence="1">
    <location>
        <begin position="20"/>
        <end position="41"/>
    </location>
</feature>
<keyword evidence="1" id="KW-1133">Transmembrane helix</keyword>
<comment type="caution">
    <text evidence="2">The sequence shown here is derived from an EMBL/GenBank/DDBJ whole genome shotgun (WGS) entry which is preliminary data.</text>
</comment>
<proteinExistence type="predicted"/>
<feature type="transmembrane region" description="Helical" evidence="1">
    <location>
        <begin position="77"/>
        <end position="94"/>
    </location>
</feature>
<gene>
    <name evidence="2" type="ORF">A2209_03740</name>
</gene>
<evidence type="ECO:0000256" key="1">
    <source>
        <dbReference type="SAM" id="Phobius"/>
    </source>
</evidence>
<name>A0A1F7K966_9BACT</name>
<evidence type="ECO:0000313" key="3">
    <source>
        <dbReference type="Proteomes" id="UP000178450"/>
    </source>
</evidence>
<feature type="transmembrane region" description="Helical" evidence="1">
    <location>
        <begin position="53"/>
        <end position="71"/>
    </location>
</feature>
<dbReference type="AlphaFoldDB" id="A0A1F7K966"/>
<evidence type="ECO:0000313" key="2">
    <source>
        <dbReference type="EMBL" id="OGK64400.1"/>
    </source>
</evidence>
<reference evidence="2 3" key="1">
    <citation type="journal article" date="2016" name="Nat. Commun.">
        <title>Thousands of microbial genomes shed light on interconnected biogeochemical processes in an aquifer system.</title>
        <authorList>
            <person name="Anantharaman K."/>
            <person name="Brown C.T."/>
            <person name="Hug L.A."/>
            <person name="Sharon I."/>
            <person name="Castelle C.J."/>
            <person name="Probst A.J."/>
            <person name="Thomas B.C."/>
            <person name="Singh A."/>
            <person name="Wilkins M.J."/>
            <person name="Karaoz U."/>
            <person name="Brodie E.L."/>
            <person name="Williams K.H."/>
            <person name="Hubbard S.S."/>
            <person name="Banfield J.F."/>
        </authorList>
    </citation>
    <scope>NUCLEOTIDE SEQUENCE [LARGE SCALE GENOMIC DNA]</scope>
</reference>
<accession>A0A1F7K966</accession>
<organism evidence="2 3">
    <name type="scientific">Candidatus Roizmanbacteria bacterium RIFOXYA1_FULL_41_12</name>
    <dbReference type="NCBI Taxonomy" id="1802082"/>
    <lineage>
        <taxon>Bacteria</taxon>
        <taxon>Candidatus Roizmaniibacteriota</taxon>
    </lineage>
</organism>